<dbReference type="PROSITE" id="PS51471">
    <property type="entry name" value="FE2OG_OXY"/>
    <property type="match status" value="1"/>
</dbReference>
<dbReference type="PANTHER" id="PTHR47991">
    <property type="entry name" value="OXOGLUTARATE/IRON-DEPENDENT DIOXYGENASE"/>
    <property type="match status" value="1"/>
</dbReference>
<dbReference type="Pfam" id="PF03171">
    <property type="entry name" value="2OG-FeII_Oxy"/>
    <property type="match status" value="1"/>
</dbReference>
<feature type="domain" description="Fe2OG dioxygenase" evidence="6">
    <location>
        <begin position="186"/>
        <end position="275"/>
    </location>
</feature>
<evidence type="ECO:0000256" key="4">
    <source>
        <dbReference type="ARBA" id="ARBA00023004"/>
    </source>
</evidence>
<organism evidence="7 8">
    <name type="scientific">Ananas comosus</name>
    <name type="common">Pineapple</name>
    <name type="synonym">Ananas ananas</name>
    <dbReference type="NCBI Taxonomy" id="4615"/>
    <lineage>
        <taxon>Eukaryota</taxon>
        <taxon>Viridiplantae</taxon>
        <taxon>Streptophyta</taxon>
        <taxon>Embryophyta</taxon>
        <taxon>Tracheophyta</taxon>
        <taxon>Spermatophyta</taxon>
        <taxon>Magnoliopsida</taxon>
        <taxon>Liliopsida</taxon>
        <taxon>Poales</taxon>
        <taxon>Bromeliaceae</taxon>
        <taxon>Bromelioideae</taxon>
        <taxon>Ananas</taxon>
    </lineage>
</organism>
<evidence type="ECO:0000256" key="2">
    <source>
        <dbReference type="ARBA" id="ARBA00022723"/>
    </source>
</evidence>
<evidence type="ECO:0000256" key="3">
    <source>
        <dbReference type="ARBA" id="ARBA00023002"/>
    </source>
</evidence>
<comment type="similarity">
    <text evidence="1 5">Belongs to the iron/ascorbate-dependent oxidoreductase family.</text>
</comment>
<evidence type="ECO:0000256" key="1">
    <source>
        <dbReference type="ARBA" id="ARBA00008056"/>
    </source>
</evidence>
<dbReference type="Proteomes" id="UP000092600">
    <property type="component" value="Unassembled WGS sequence"/>
</dbReference>
<dbReference type="STRING" id="4615.A0A199UMF4"/>
<evidence type="ECO:0000256" key="5">
    <source>
        <dbReference type="RuleBase" id="RU003682"/>
    </source>
</evidence>
<keyword evidence="3 5" id="KW-0560">Oxidoreductase</keyword>
<dbReference type="Gene3D" id="2.60.120.330">
    <property type="entry name" value="B-lactam Antibiotic, Isopenicillin N Synthase, Chain"/>
    <property type="match status" value="1"/>
</dbReference>
<dbReference type="InterPro" id="IPR005123">
    <property type="entry name" value="Oxoglu/Fe-dep_dioxygenase_dom"/>
</dbReference>
<dbReference type="InterPro" id="IPR044861">
    <property type="entry name" value="IPNS-like_FE2OG_OXY"/>
</dbReference>
<protein>
    <submittedName>
        <fullName evidence="7">S-norcoclaurine synthase 1</fullName>
    </submittedName>
</protein>
<sequence length="325" mass="36372">MEKWNRGKITGSLPVENVQALASTYNGSHENKNIPERYIRPEIEHEAVDCVNGVDLPVIDLARLNDPQFYKEESAKLRVACEEWGFFQLVNHGVPDEVIDKMRADIIEFFKQPLEQKKAYSQLPNGLEGYGQAFVTSEDQKLDWGDMDSLEKFSLEMKDIAGRLLELIAKDLGVAAEVLLNLFDDLPQSLRMNYYPPCPQADQVLGLSPHSDGSGLTLLLQVNDVHGLEIKKGGKWVAVQALPCALIVNIGDILEHRAMINTKRERISAAVFHSTHENSIVGPLPELVKDGEMLYKTVGFLDFAKSFLAAKLDGKSHLECMKIEK</sequence>
<dbReference type="Pfam" id="PF14226">
    <property type="entry name" value="DIOX_N"/>
    <property type="match status" value="1"/>
</dbReference>
<name>A0A199UMF4_ANACO</name>
<keyword evidence="2 5" id="KW-0479">Metal-binding</keyword>
<keyword evidence="4 5" id="KW-0408">Iron</keyword>
<evidence type="ECO:0000259" key="6">
    <source>
        <dbReference type="PROSITE" id="PS51471"/>
    </source>
</evidence>
<comment type="caution">
    <text evidence="7">The sequence shown here is derived from an EMBL/GenBank/DDBJ whole genome shotgun (WGS) entry which is preliminary data.</text>
</comment>
<reference evidence="7 8" key="1">
    <citation type="journal article" date="2016" name="DNA Res.">
        <title>The draft genome of MD-2 pineapple using hybrid error correction of long reads.</title>
        <authorList>
            <person name="Redwan R.M."/>
            <person name="Saidin A."/>
            <person name="Kumar S.V."/>
        </authorList>
    </citation>
    <scope>NUCLEOTIDE SEQUENCE [LARGE SCALE GENOMIC DNA]</scope>
    <source>
        <strain evidence="8">cv. MD2</strain>
        <tissue evidence="7">Leaf</tissue>
    </source>
</reference>
<dbReference type="InterPro" id="IPR027443">
    <property type="entry name" value="IPNS-like_sf"/>
</dbReference>
<dbReference type="SUPFAM" id="SSF51197">
    <property type="entry name" value="Clavaminate synthase-like"/>
    <property type="match status" value="1"/>
</dbReference>
<proteinExistence type="inferred from homology"/>
<dbReference type="GO" id="GO:0046872">
    <property type="term" value="F:metal ion binding"/>
    <property type="evidence" value="ECO:0007669"/>
    <property type="project" value="UniProtKB-KW"/>
</dbReference>
<dbReference type="InterPro" id="IPR026992">
    <property type="entry name" value="DIOX_N"/>
</dbReference>
<dbReference type="AlphaFoldDB" id="A0A199UMF4"/>
<dbReference type="InterPro" id="IPR050295">
    <property type="entry name" value="Plant_2OG-oxidoreductases"/>
</dbReference>
<evidence type="ECO:0000313" key="7">
    <source>
        <dbReference type="EMBL" id="OAY65928.1"/>
    </source>
</evidence>
<evidence type="ECO:0000313" key="8">
    <source>
        <dbReference type="Proteomes" id="UP000092600"/>
    </source>
</evidence>
<dbReference type="EMBL" id="LSRQ01006609">
    <property type="protein sequence ID" value="OAY65928.1"/>
    <property type="molecule type" value="Genomic_DNA"/>
</dbReference>
<dbReference type="GO" id="GO:0016491">
    <property type="term" value="F:oxidoreductase activity"/>
    <property type="evidence" value="ECO:0007669"/>
    <property type="project" value="UniProtKB-KW"/>
</dbReference>
<gene>
    <name evidence="7" type="ORF">ACMD2_13374</name>
</gene>
<accession>A0A199UMF4</accession>